<reference evidence="1" key="1">
    <citation type="submission" date="2024-09" db="EMBL/GenBank/DDBJ databases">
        <title>Draft Genome Sequences of Neofusicoccum parvum.</title>
        <authorList>
            <person name="Ashida A."/>
            <person name="Camagna M."/>
            <person name="Tanaka A."/>
            <person name="Takemoto D."/>
        </authorList>
    </citation>
    <scope>NUCLEOTIDE SEQUENCE</scope>
    <source>
        <strain evidence="1">PPO83</strain>
    </source>
</reference>
<dbReference type="Proteomes" id="UP001165186">
    <property type="component" value="Unassembled WGS sequence"/>
</dbReference>
<organism evidence="1 2">
    <name type="scientific">Neofusicoccum parvum</name>
    <dbReference type="NCBI Taxonomy" id="310453"/>
    <lineage>
        <taxon>Eukaryota</taxon>
        <taxon>Fungi</taxon>
        <taxon>Dikarya</taxon>
        <taxon>Ascomycota</taxon>
        <taxon>Pezizomycotina</taxon>
        <taxon>Dothideomycetes</taxon>
        <taxon>Dothideomycetes incertae sedis</taxon>
        <taxon>Botryosphaeriales</taxon>
        <taxon>Botryosphaeriaceae</taxon>
        <taxon>Neofusicoccum</taxon>
    </lineage>
</organism>
<sequence length="581" mass="66108">MANKRDSRSPPTSLLTVDARADSGLVSLERSPSAAVQPLAPKEYADAVWKHSQQTIQQSLYPGENFDKLALYLRKFVPSNLASSTSSTTSPQKSPVDFVSSYIFNRSGKPPVSTEHIRSAQRLPERHDENLRQTQTASSQVLFLRGQPSSEWLATVGATYRVDPEFFQRHLDFYANAGRRNSFSLPSLSPSHIIEIHYTTIGEWNRPQPELEVKQEHIEQLRKACAESKRDYDLTHLVANLDSDSGLGKSIVREFLAFDEKHFAIEQRMTITVEKIGKEWAALVWTDTGKDLYEGPYGPGPWTSVKGLGGRWEPRAVYPTIQVQPHIALKFHRTNIQKSIRPEGKFVQSSSLLPLNYGRSLDERVAARDPFYAVSELFTFCAFSETQFLNMLESKLSSATNAETLSKRPLELSNLLYMQKAVKVHAERIRDNIETIKTRGSASWPRANDNKPHDKVEAVADVLEKQYEHLLRRAEMLSARIDDETRFLTNKALVDEAKRARDQAAEVTKLTRLAFFYIPLSFISSFFGMNLDPLTDARNSLWWFFVISVPTLCLSTAPLIWDIPELFRRFLDEIKKNRAQP</sequence>
<accession>A0ACB5S1J5</accession>
<protein>
    <submittedName>
        <fullName evidence="1">Mg2+ transporter protein CorA-like/Zinc transport protein ZntB</fullName>
    </submittedName>
</protein>
<evidence type="ECO:0000313" key="2">
    <source>
        <dbReference type="Proteomes" id="UP001165186"/>
    </source>
</evidence>
<evidence type="ECO:0000313" key="1">
    <source>
        <dbReference type="EMBL" id="GME26649.1"/>
    </source>
</evidence>
<name>A0ACB5S1J5_9PEZI</name>
<keyword evidence="2" id="KW-1185">Reference proteome</keyword>
<gene>
    <name evidence="1" type="primary">g9946</name>
    <name evidence="1" type="ORF">NpPPO83_00009946</name>
</gene>
<proteinExistence type="predicted"/>
<dbReference type="EMBL" id="BSXG01000030">
    <property type="protein sequence ID" value="GME26649.1"/>
    <property type="molecule type" value="Genomic_DNA"/>
</dbReference>
<comment type="caution">
    <text evidence="1">The sequence shown here is derived from an EMBL/GenBank/DDBJ whole genome shotgun (WGS) entry which is preliminary data.</text>
</comment>